<keyword evidence="2" id="KW-1185">Reference proteome</keyword>
<accession>A0ABM4D4V0</accession>
<keyword evidence="1" id="KW-0732">Signal</keyword>
<dbReference type="GeneID" id="136088729"/>
<dbReference type="RefSeq" id="XP_065669308.1">
    <property type="nucleotide sequence ID" value="XM_065813236.1"/>
</dbReference>
<gene>
    <name evidence="3 4" type="primary">LOC136088729</name>
</gene>
<dbReference type="Proteomes" id="UP001652625">
    <property type="component" value="Chromosome 12"/>
</dbReference>
<evidence type="ECO:0000313" key="4">
    <source>
        <dbReference type="RefSeq" id="XP_065669308.1"/>
    </source>
</evidence>
<sequence length="137" mass="15889">MVGGSSCHANVKAILFMLMTIKLMACYNMEGKHKKAFKKTNIRVITDSMTKDTIHKVHHSIGNILKRAPDKKDGGSRGGGKAVEEKDFFHNKSLRSHMSCFIYFYLCQSFYISQKKEKVKSQERFFTQNVIHYKYNR</sequence>
<name>A0ABM4D4V0_HYDVU</name>
<evidence type="ECO:0000313" key="3">
    <source>
        <dbReference type="RefSeq" id="XP_065669307.1"/>
    </source>
</evidence>
<dbReference type="RefSeq" id="XP_065669307.1">
    <property type="nucleotide sequence ID" value="XM_065813235.1"/>
</dbReference>
<protein>
    <submittedName>
        <fullName evidence="3 4">Uncharacterized protein LOC136088729</fullName>
    </submittedName>
</protein>
<evidence type="ECO:0000313" key="2">
    <source>
        <dbReference type="Proteomes" id="UP001652625"/>
    </source>
</evidence>
<feature type="chain" id="PRO_5045026006" evidence="1">
    <location>
        <begin position="27"/>
        <end position="137"/>
    </location>
</feature>
<proteinExistence type="predicted"/>
<evidence type="ECO:0000256" key="1">
    <source>
        <dbReference type="SAM" id="SignalP"/>
    </source>
</evidence>
<feature type="signal peptide" evidence="1">
    <location>
        <begin position="1"/>
        <end position="26"/>
    </location>
</feature>
<reference evidence="3 4" key="1">
    <citation type="submission" date="2025-05" db="UniProtKB">
        <authorList>
            <consortium name="RefSeq"/>
        </authorList>
    </citation>
    <scope>IDENTIFICATION</scope>
</reference>
<organism evidence="2 3">
    <name type="scientific">Hydra vulgaris</name>
    <name type="common">Hydra</name>
    <name type="synonym">Hydra attenuata</name>
    <dbReference type="NCBI Taxonomy" id="6087"/>
    <lineage>
        <taxon>Eukaryota</taxon>
        <taxon>Metazoa</taxon>
        <taxon>Cnidaria</taxon>
        <taxon>Hydrozoa</taxon>
        <taxon>Hydroidolina</taxon>
        <taxon>Anthoathecata</taxon>
        <taxon>Aplanulata</taxon>
        <taxon>Hydridae</taxon>
        <taxon>Hydra</taxon>
    </lineage>
</organism>